<evidence type="ECO:0000313" key="12">
    <source>
        <dbReference type="EMBL" id="PTB79691.1"/>
    </source>
</evidence>
<feature type="region of interest" description="Disordered" evidence="10">
    <location>
        <begin position="195"/>
        <end position="222"/>
    </location>
</feature>
<dbReference type="Proteomes" id="UP000240760">
    <property type="component" value="Unassembled WGS sequence"/>
</dbReference>
<dbReference type="Gene3D" id="3.60.21.50">
    <property type="match status" value="1"/>
</dbReference>
<dbReference type="FunFam" id="2.40.50.430:FF:000002">
    <property type="entry name" value="DNA polymerase delta subunit"/>
    <property type="match status" value="1"/>
</dbReference>
<comment type="similarity">
    <text evidence="2">Belongs to the DNA polymerase delta/II small subunit family.</text>
</comment>
<name>A0A2T4CDP8_TRILO</name>
<evidence type="ECO:0000313" key="13">
    <source>
        <dbReference type="Proteomes" id="UP000240760"/>
    </source>
</evidence>
<dbReference type="AlphaFoldDB" id="A0A2T4CDP8"/>
<dbReference type="EMBL" id="KZ679128">
    <property type="protein sequence ID" value="PTB79691.1"/>
    <property type="molecule type" value="Genomic_DNA"/>
</dbReference>
<protein>
    <recommendedName>
        <fullName evidence="3">DNA-directed DNA polymerase</fullName>
        <ecNumber evidence="3">2.7.7.7</ecNumber>
    </recommendedName>
</protein>
<dbReference type="PANTHER" id="PTHR10416">
    <property type="entry name" value="DNA POLYMERASE DELTA SUBUNIT 2"/>
    <property type="match status" value="1"/>
</dbReference>
<dbReference type="Pfam" id="PF18018">
    <property type="entry name" value="DNA_pol_D_N"/>
    <property type="match status" value="1"/>
</dbReference>
<dbReference type="OrthoDB" id="3763at2759"/>
<evidence type="ECO:0000259" key="11">
    <source>
        <dbReference type="Pfam" id="PF18018"/>
    </source>
</evidence>
<sequence>MVRLEDISSLLEAPTHLPQKPPVRAPSAYKPLHSFALDKSRSYKQQYGDMYFLRLAKIKPAVEEVAARAWQDTEIGGERAKRVDRVLDVRQGELCWVAGTVYMDMKLKPNILEDVSKDRWLSAPISSQKYYSNDGSDQTMLEDDSGRVRLVGDLLSTIPLVTGCIIAVMGTENTHGEFEVIDIKVPDLAPQPERWALSKAPPAGGKSKSEDTEMTDSPSEGGGKKIAIVSGLSFSGTDASYDLELNLLLEYLLGEALGPEEQAGVSQISRLIIAGDSISMTAAKDEDDDDEGKKRAQKKALHGEVSFSLLP</sequence>
<organism evidence="12 13">
    <name type="scientific">Trichoderma longibrachiatum ATCC 18648</name>
    <dbReference type="NCBI Taxonomy" id="983965"/>
    <lineage>
        <taxon>Eukaryota</taxon>
        <taxon>Fungi</taxon>
        <taxon>Dikarya</taxon>
        <taxon>Ascomycota</taxon>
        <taxon>Pezizomycotina</taxon>
        <taxon>Sordariomycetes</taxon>
        <taxon>Hypocreomycetidae</taxon>
        <taxon>Hypocreales</taxon>
        <taxon>Hypocreaceae</taxon>
        <taxon>Trichoderma</taxon>
    </lineage>
</organism>
<evidence type="ECO:0000256" key="7">
    <source>
        <dbReference type="ARBA" id="ARBA00022932"/>
    </source>
</evidence>
<dbReference type="GO" id="GO:0003887">
    <property type="term" value="F:DNA-directed DNA polymerase activity"/>
    <property type="evidence" value="ECO:0007669"/>
    <property type="project" value="UniProtKB-KW"/>
</dbReference>
<feature type="region of interest" description="Disordered" evidence="10">
    <location>
        <begin position="279"/>
        <end position="311"/>
    </location>
</feature>
<evidence type="ECO:0000256" key="9">
    <source>
        <dbReference type="ARBA" id="ARBA00049244"/>
    </source>
</evidence>
<dbReference type="PANTHER" id="PTHR10416:SF0">
    <property type="entry name" value="DNA POLYMERASE DELTA SUBUNIT 2"/>
    <property type="match status" value="1"/>
</dbReference>
<dbReference type="InterPro" id="IPR024826">
    <property type="entry name" value="DNA_pol_delta/II_ssu"/>
</dbReference>
<dbReference type="STRING" id="983965.A0A2T4CDP8"/>
<accession>A0A2T4CDP8</accession>
<evidence type="ECO:0000256" key="1">
    <source>
        <dbReference type="ARBA" id="ARBA00004123"/>
    </source>
</evidence>
<evidence type="ECO:0000256" key="5">
    <source>
        <dbReference type="ARBA" id="ARBA00022695"/>
    </source>
</evidence>
<comment type="catalytic activity">
    <reaction evidence="9">
        <text>DNA(n) + a 2'-deoxyribonucleoside 5'-triphosphate = DNA(n+1) + diphosphate</text>
        <dbReference type="Rhea" id="RHEA:22508"/>
        <dbReference type="Rhea" id="RHEA-COMP:17339"/>
        <dbReference type="Rhea" id="RHEA-COMP:17340"/>
        <dbReference type="ChEBI" id="CHEBI:33019"/>
        <dbReference type="ChEBI" id="CHEBI:61560"/>
        <dbReference type="ChEBI" id="CHEBI:173112"/>
        <dbReference type="EC" id="2.7.7.7"/>
    </reaction>
</comment>
<evidence type="ECO:0000256" key="4">
    <source>
        <dbReference type="ARBA" id="ARBA00022679"/>
    </source>
</evidence>
<keyword evidence="7" id="KW-0239">DNA-directed DNA polymerase</keyword>
<dbReference type="GO" id="GO:0006281">
    <property type="term" value="P:DNA repair"/>
    <property type="evidence" value="ECO:0007669"/>
    <property type="project" value="UniProtKB-ARBA"/>
</dbReference>
<keyword evidence="4" id="KW-0808">Transferase</keyword>
<comment type="subcellular location">
    <subcellularLocation>
        <location evidence="1">Nucleus</location>
    </subcellularLocation>
</comment>
<keyword evidence="13" id="KW-1185">Reference proteome</keyword>
<keyword evidence="5" id="KW-0548">Nucleotidyltransferase</keyword>
<dbReference type="GO" id="GO:0043625">
    <property type="term" value="C:delta DNA polymerase complex"/>
    <property type="evidence" value="ECO:0007669"/>
    <property type="project" value="TreeGrafter"/>
</dbReference>
<dbReference type="EC" id="2.7.7.7" evidence="3"/>
<dbReference type="GO" id="GO:0006273">
    <property type="term" value="P:lagging strand elongation"/>
    <property type="evidence" value="ECO:0007669"/>
    <property type="project" value="UniProtKB-ARBA"/>
</dbReference>
<reference evidence="12 13" key="1">
    <citation type="submission" date="2016-07" db="EMBL/GenBank/DDBJ databases">
        <title>Multiple horizontal gene transfer events from other fungi enriched the ability of initially mycotrophic Trichoderma (Ascomycota) to feed on dead plant biomass.</title>
        <authorList>
            <consortium name="DOE Joint Genome Institute"/>
            <person name="Aerts A."/>
            <person name="Atanasova L."/>
            <person name="Chenthamara K."/>
            <person name="Zhang J."/>
            <person name="Grujic M."/>
            <person name="Henrissat B."/>
            <person name="Kuo A."/>
            <person name="Salamov A."/>
            <person name="Lipzen A."/>
            <person name="Labutti K."/>
            <person name="Barry K."/>
            <person name="Miao Y."/>
            <person name="Rahimi M.J."/>
            <person name="Shen Q."/>
            <person name="Grigoriev I.V."/>
            <person name="Kubicek C.P."/>
            <person name="Druzhinina I.S."/>
        </authorList>
    </citation>
    <scope>NUCLEOTIDE SEQUENCE [LARGE SCALE GENOMIC DNA]</scope>
    <source>
        <strain evidence="12 13">ATCC 18648</strain>
    </source>
</reference>
<proteinExistence type="inferred from homology"/>
<evidence type="ECO:0000256" key="6">
    <source>
        <dbReference type="ARBA" id="ARBA00022705"/>
    </source>
</evidence>
<evidence type="ECO:0000256" key="10">
    <source>
        <dbReference type="SAM" id="MobiDB-lite"/>
    </source>
</evidence>
<keyword evidence="6" id="KW-0235">DNA replication</keyword>
<keyword evidence="8" id="KW-0539">Nucleus</keyword>
<evidence type="ECO:0000256" key="3">
    <source>
        <dbReference type="ARBA" id="ARBA00012417"/>
    </source>
</evidence>
<evidence type="ECO:0000256" key="8">
    <source>
        <dbReference type="ARBA" id="ARBA00023242"/>
    </source>
</evidence>
<feature type="domain" description="DNA polymerase delta subunit OB-fold" evidence="11">
    <location>
        <begin position="46"/>
        <end position="183"/>
    </location>
</feature>
<dbReference type="Gene3D" id="2.40.50.430">
    <property type="match status" value="1"/>
</dbReference>
<evidence type="ECO:0000256" key="2">
    <source>
        <dbReference type="ARBA" id="ARBA00006035"/>
    </source>
</evidence>
<gene>
    <name evidence="12" type="ORF">M440DRAFT_17513</name>
</gene>
<dbReference type="InterPro" id="IPR040663">
    <property type="entry name" value="DNA_pol_D_N"/>
</dbReference>